<dbReference type="SUPFAM" id="SSF103196">
    <property type="entry name" value="Roadblock/LC7 domain"/>
    <property type="match status" value="1"/>
</dbReference>
<sequence>MVTPESAVNVKNLLNALNGKHGILGCILVARDGSVVSTSLPAEIDIGTIGALSATLFSNNDVSIQRMNRGNLIQMTLLTDQGILHFYEAANHYLVVLTAKGQRINLEGLIRSVEEQGKSLETIIA</sequence>
<evidence type="ECO:0000313" key="3">
    <source>
        <dbReference type="Proteomes" id="UP000664277"/>
    </source>
</evidence>
<feature type="domain" description="Roadblock/LAMTOR2" evidence="1">
    <location>
        <begin position="10"/>
        <end position="98"/>
    </location>
</feature>
<comment type="caution">
    <text evidence="2">The sequence shown here is derived from an EMBL/GenBank/DDBJ whole genome shotgun (WGS) entry which is preliminary data.</text>
</comment>
<dbReference type="Pfam" id="PF03259">
    <property type="entry name" value="Robl_LC7"/>
    <property type="match status" value="1"/>
</dbReference>
<evidence type="ECO:0000313" key="2">
    <source>
        <dbReference type="EMBL" id="MBN8661382.1"/>
    </source>
</evidence>
<dbReference type="AlphaFoldDB" id="A0A8J7PNN1"/>
<dbReference type="Gene3D" id="3.30.450.30">
    <property type="entry name" value="Dynein light chain 2a, cytoplasmic"/>
    <property type="match status" value="1"/>
</dbReference>
<organism evidence="2 3">
    <name type="scientific">Candidatus Obscuribacter phosphatis</name>
    <dbReference type="NCBI Taxonomy" id="1906157"/>
    <lineage>
        <taxon>Bacteria</taxon>
        <taxon>Bacillati</taxon>
        <taxon>Candidatus Melainabacteria</taxon>
        <taxon>Candidatus Obscuribacterales</taxon>
        <taxon>Candidatus Obscuribacteraceae</taxon>
        <taxon>Candidatus Obscuribacter</taxon>
    </lineage>
</organism>
<accession>A0A8J7PNN1</accession>
<reference evidence="2" key="1">
    <citation type="submission" date="2021-02" db="EMBL/GenBank/DDBJ databases">
        <title>Genome-Resolved Metagenomics of a Microbial Community Performing Photosynthetic Biological Nutrient Removal.</title>
        <authorList>
            <person name="Mcdaniel E.A."/>
        </authorList>
    </citation>
    <scope>NUCLEOTIDE SEQUENCE</scope>
    <source>
        <strain evidence="2">UWPOB_OBS1</strain>
    </source>
</reference>
<dbReference type="InterPro" id="IPR004942">
    <property type="entry name" value="Roadblock/LAMTOR2_dom"/>
</dbReference>
<name>A0A8J7PNN1_9BACT</name>
<dbReference type="EMBL" id="JAFLCK010000019">
    <property type="protein sequence ID" value="MBN8661382.1"/>
    <property type="molecule type" value="Genomic_DNA"/>
</dbReference>
<protein>
    <submittedName>
        <fullName evidence="2">Roadblock/LC7 domain-containing protein</fullName>
    </submittedName>
</protein>
<proteinExistence type="predicted"/>
<gene>
    <name evidence="2" type="ORF">J0M35_13535</name>
</gene>
<evidence type="ECO:0000259" key="1">
    <source>
        <dbReference type="SMART" id="SM00960"/>
    </source>
</evidence>
<dbReference type="SMART" id="SM00960">
    <property type="entry name" value="Robl_LC7"/>
    <property type="match status" value="1"/>
</dbReference>
<dbReference type="Proteomes" id="UP000664277">
    <property type="component" value="Unassembled WGS sequence"/>
</dbReference>